<dbReference type="EMBL" id="JANPWB010000013">
    <property type="protein sequence ID" value="KAJ1105725.1"/>
    <property type="molecule type" value="Genomic_DNA"/>
</dbReference>
<reference evidence="2" key="1">
    <citation type="journal article" date="2022" name="bioRxiv">
        <title>Sequencing and chromosome-scale assembly of the giantPleurodeles waltlgenome.</title>
        <authorList>
            <person name="Brown T."/>
            <person name="Elewa A."/>
            <person name="Iarovenko S."/>
            <person name="Subramanian E."/>
            <person name="Araus A.J."/>
            <person name="Petzold A."/>
            <person name="Susuki M."/>
            <person name="Suzuki K.-i.T."/>
            <person name="Hayashi T."/>
            <person name="Toyoda A."/>
            <person name="Oliveira C."/>
            <person name="Osipova E."/>
            <person name="Leigh N.D."/>
            <person name="Simon A."/>
            <person name="Yun M.H."/>
        </authorList>
    </citation>
    <scope>NUCLEOTIDE SEQUENCE</scope>
    <source>
        <strain evidence="2">20211129_DDA</strain>
        <tissue evidence="2">Liver</tissue>
    </source>
</reference>
<evidence type="ECO:0000313" key="2">
    <source>
        <dbReference type="EMBL" id="KAJ1105725.1"/>
    </source>
</evidence>
<gene>
    <name evidence="2" type="ORF">NDU88_003130</name>
</gene>
<proteinExistence type="predicted"/>
<dbReference type="AlphaFoldDB" id="A0AAV7MZA7"/>
<sequence length="83" mass="9116">MFMCRQPGAIPGTTRRISQQAPNSGPHLLQSQRSQKAHYCQPGPALPCRGPRDRKVQGETPAEGRERPMRPEPPAPHSPGANR</sequence>
<accession>A0AAV7MZA7</accession>
<comment type="caution">
    <text evidence="2">The sequence shown here is derived from an EMBL/GenBank/DDBJ whole genome shotgun (WGS) entry which is preliminary data.</text>
</comment>
<feature type="compositionally biased region" description="Basic and acidic residues" evidence="1">
    <location>
        <begin position="50"/>
        <end position="70"/>
    </location>
</feature>
<feature type="region of interest" description="Disordered" evidence="1">
    <location>
        <begin position="1"/>
        <end position="83"/>
    </location>
</feature>
<organism evidence="2 3">
    <name type="scientific">Pleurodeles waltl</name>
    <name type="common">Iberian ribbed newt</name>
    <dbReference type="NCBI Taxonomy" id="8319"/>
    <lineage>
        <taxon>Eukaryota</taxon>
        <taxon>Metazoa</taxon>
        <taxon>Chordata</taxon>
        <taxon>Craniata</taxon>
        <taxon>Vertebrata</taxon>
        <taxon>Euteleostomi</taxon>
        <taxon>Amphibia</taxon>
        <taxon>Batrachia</taxon>
        <taxon>Caudata</taxon>
        <taxon>Salamandroidea</taxon>
        <taxon>Salamandridae</taxon>
        <taxon>Pleurodelinae</taxon>
        <taxon>Pleurodeles</taxon>
    </lineage>
</organism>
<dbReference type="Proteomes" id="UP001066276">
    <property type="component" value="Chromosome 9"/>
</dbReference>
<evidence type="ECO:0000256" key="1">
    <source>
        <dbReference type="SAM" id="MobiDB-lite"/>
    </source>
</evidence>
<protein>
    <submittedName>
        <fullName evidence="2">Uncharacterized protein</fullName>
    </submittedName>
</protein>
<feature type="compositionally biased region" description="Polar residues" evidence="1">
    <location>
        <begin position="15"/>
        <end position="34"/>
    </location>
</feature>
<evidence type="ECO:0000313" key="3">
    <source>
        <dbReference type="Proteomes" id="UP001066276"/>
    </source>
</evidence>
<name>A0AAV7MZA7_PLEWA</name>
<keyword evidence="3" id="KW-1185">Reference proteome</keyword>